<reference evidence="1 2" key="1">
    <citation type="submission" date="2016-10" db="EMBL/GenBank/DDBJ databases">
        <title>Draft Genome sequence of Roseomonas sp. strain M3.</title>
        <authorList>
            <person name="Subhash Y."/>
            <person name="Lee S."/>
        </authorList>
    </citation>
    <scope>NUCLEOTIDE SEQUENCE [LARGE SCALE GENOMIC DNA]</scope>
    <source>
        <strain evidence="1 2">M3</strain>
    </source>
</reference>
<organism evidence="1 2">
    <name type="scientific">Teichococcus deserti</name>
    <dbReference type="NCBI Taxonomy" id="1817963"/>
    <lineage>
        <taxon>Bacteria</taxon>
        <taxon>Pseudomonadati</taxon>
        <taxon>Pseudomonadota</taxon>
        <taxon>Alphaproteobacteria</taxon>
        <taxon>Acetobacterales</taxon>
        <taxon>Roseomonadaceae</taxon>
        <taxon>Roseomonas</taxon>
    </lineage>
</organism>
<dbReference type="GO" id="GO:0016989">
    <property type="term" value="F:sigma factor antagonist activity"/>
    <property type="evidence" value="ECO:0007669"/>
    <property type="project" value="TreeGrafter"/>
</dbReference>
<keyword evidence="2" id="KW-1185">Reference proteome</keyword>
<dbReference type="PIRSF" id="PIRSF018266">
    <property type="entry name" value="FecR"/>
    <property type="match status" value="1"/>
</dbReference>
<evidence type="ECO:0008006" key="3">
    <source>
        <dbReference type="Google" id="ProtNLM"/>
    </source>
</evidence>
<evidence type="ECO:0000313" key="1">
    <source>
        <dbReference type="EMBL" id="ONG53112.1"/>
    </source>
</evidence>
<evidence type="ECO:0000313" key="2">
    <source>
        <dbReference type="Proteomes" id="UP000188879"/>
    </source>
</evidence>
<dbReference type="AlphaFoldDB" id="A0A1V2H1M1"/>
<dbReference type="EMBL" id="MLCO01000116">
    <property type="protein sequence ID" value="ONG53112.1"/>
    <property type="molecule type" value="Genomic_DNA"/>
</dbReference>
<name>A0A1V2H1M1_9PROT</name>
<proteinExistence type="predicted"/>
<accession>A0A1V2H1M1</accession>
<sequence>MEADPAILAAAARWAARLAEGAAPLAAPEQAALQAWCAEPAHARALDSFSALWEDPALLAAAREVAGEPPDRKPRRRAFLAGGGAAAAFSLAGGLWLGQAPLQRALADAATAPGEIRALPPLPGGGELLLDTASAVDLPQPGFARLRQGALRLSLPPAAGPFRIEGRHVAWRIAPGSFLAFFREEAGDRLALLRGAAQSEGSGPDLTAGQALLWGATGAGQPRRLTLAEQDRVEGFAEAWRLFDAAPLAEVAAELSLYRPGMLLVAAELRGLRVSGRYRFADPDRVLALLAQSLPVGIRRHGPLLTRLTTPA</sequence>
<dbReference type="Proteomes" id="UP000188879">
    <property type="component" value="Unassembled WGS sequence"/>
</dbReference>
<gene>
    <name evidence="1" type="ORF">BKE38_13405</name>
</gene>
<dbReference type="PANTHER" id="PTHR30273:SF2">
    <property type="entry name" value="PROTEIN FECR"/>
    <property type="match status" value="1"/>
</dbReference>
<dbReference type="InterPro" id="IPR012373">
    <property type="entry name" value="Ferrdict_sens_TM"/>
</dbReference>
<protein>
    <recommendedName>
        <fullName evidence="3">FecR N-terminal domain-containing protein</fullName>
    </recommendedName>
</protein>
<dbReference type="PANTHER" id="PTHR30273">
    <property type="entry name" value="PERIPLASMIC SIGNAL SENSOR AND SIGMA FACTOR ACTIVATOR FECR-RELATED"/>
    <property type="match status" value="1"/>
</dbReference>
<comment type="caution">
    <text evidence="1">The sequence shown here is derived from an EMBL/GenBank/DDBJ whole genome shotgun (WGS) entry which is preliminary data.</text>
</comment>